<dbReference type="InterPro" id="IPR035298">
    <property type="entry name" value="PSMD13"/>
</dbReference>
<organism evidence="3 4">
    <name type="scientific">Gossypium stocksii</name>
    <dbReference type="NCBI Taxonomy" id="47602"/>
    <lineage>
        <taxon>Eukaryota</taxon>
        <taxon>Viridiplantae</taxon>
        <taxon>Streptophyta</taxon>
        <taxon>Embryophyta</taxon>
        <taxon>Tracheophyta</taxon>
        <taxon>Spermatophyta</taxon>
        <taxon>Magnoliopsida</taxon>
        <taxon>eudicotyledons</taxon>
        <taxon>Gunneridae</taxon>
        <taxon>Pentapetalae</taxon>
        <taxon>rosids</taxon>
        <taxon>malvids</taxon>
        <taxon>Malvales</taxon>
        <taxon>Malvaceae</taxon>
        <taxon>Malvoideae</taxon>
        <taxon>Gossypium</taxon>
    </lineage>
</organism>
<comment type="caution">
    <text evidence="3">The sequence shown here is derived from an EMBL/GenBank/DDBJ whole genome shotgun (WGS) entry which is preliminary data.</text>
</comment>
<evidence type="ECO:0000313" key="4">
    <source>
        <dbReference type="Proteomes" id="UP000828251"/>
    </source>
</evidence>
<keyword evidence="4" id="KW-1185">Reference proteome</keyword>
<comment type="similarity">
    <text evidence="1">Belongs to the proteasome subunit S11 family.</text>
</comment>
<dbReference type="GO" id="GO:0006511">
    <property type="term" value="P:ubiquitin-dependent protein catabolic process"/>
    <property type="evidence" value="ECO:0007669"/>
    <property type="project" value="TreeGrafter"/>
</dbReference>
<dbReference type="InterPro" id="IPR000717">
    <property type="entry name" value="PCI_dom"/>
</dbReference>
<dbReference type="Pfam" id="PF01399">
    <property type="entry name" value="PCI"/>
    <property type="match status" value="1"/>
</dbReference>
<feature type="domain" description="PCI" evidence="2">
    <location>
        <begin position="12"/>
        <end position="58"/>
    </location>
</feature>
<proteinExistence type="inferred from homology"/>
<dbReference type="Proteomes" id="UP000828251">
    <property type="component" value="Unassembled WGS sequence"/>
</dbReference>
<evidence type="ECO:0000313" key="3">
    <source>
        <dbReference type="EMBL" id="KAH1040568.1"/>
    </source>
</evidence>
<reference evidence="3 4" key="1">
    <citation type="journal article" date="2021" name="Plant Biotechnol. J.">
        <title>Multi-omics assisted identification of the key and species-specific regulatory components of drought-tolerant mechanisms in Gossypium stocksii.</title>
        <authorList>
            <person name="Yu D."/>
            <person name="Ke L."/>
            <person name="Zhang D."/>
            <person name="Wu Y."/>
            <person name="Sun Y."/>
            <person name="Mei J."/>
            <person name="Sun J."/>
            <person name="Sun Y."/>
        </authorList>
    </citation>
    <scope>NUCLEOTIDE SEQUENCE [LARGE SCALE GENOMIC DNA]</scope>
    <source>
        <strain evidence="4">cv. E1</strain>
        <tissue evidence="3">Leaf</tissue>
    </source>
</reference>
<gene>
    <name evidence="3" type="ORF">J1N35_042311</name>
</gene>
<protein>
    <recommendedName>
        <fullName evidence="2">PCI domain-containing protein</fullName>
    </recommendedName>
</protein>
<evidence type="ECO:0000259" key="2">
    <source>
        <dbReference type="Pfam" id="PF01399"/>
    </source>
</evidence>
<dbReference type="GO" id="GO:0008541">
    <property type="term" value="C:proteasome regulatory particle, lid subcomplex"/>
    <property type="evidence" value="ECO:0007669"/>
    <property type="project" value="TreeGrafter"/>
</dbReference>
<dbReference type="AlphaFoldDB" id="A0A9D3UJ31"/>
<dbReference type="OrthoDB" id="1093at2759"/>
<dbReference type="PANTHER" id="PTHR10539:SF0">
    <property type="entry name" value="26S PROTEASOME NON-ATPASE REGULATORY SUBUNIT 13"/>
    <property type="match status" value="1"/>
</dbReference>
<dbReference type="PANTHER" id="PTHR10539">
    <property type="entry name" value="26S PROTEASOME NON-ATPASE REGULATORY SUBUNIT 13"/>
    <property type="match status" value="1"/>
</dbReference>
<dbReference type="GO" id="GO:0005634">
    <property type="term" value="C:nucleus"/>
    <property type="evidence" value="ECO:0007669"/>
    <property type="project" value="TreeGrafter"/>
</dbReference>
<dbReference type="GO" id="GO:0005829">
    <property type="term" value="C:cytosol"/>
    <property type="evidence" value="ECO:0007669"/>
    <property type="project" value="TreeGrafter"/>
</dbReference>
<dbReference type="SUPFAM" id="SSF46785">
    <property type="entry name" value="Winged helix' DNA-binding domain"/>
    <property type="match status" value="1"/>
</dbReference>
<dbReference type="InterPro" id="IPR036390">
    <property type="entry name" value="WH_DNA-bd_sf"/>
</dbReference>
<accession>A0A9D3UJ31</accession>
<evidence type="ECO:0000256" key="1">
    <source>
        <dbReference type="ARBA" id="ARBA00006207"/>
    </source>
</evidence>
<dbReference type="EMBL" id="JAIQCV010000012">
    <property type="protein sequence ID" value="KAH1040568.1"/>
    <property type="molecule type" value="Genomic_DNA"/>
</dbReference>
<name>A0A9D3UJ31_9ROSI</name>
<sequence length="100" mass="11521">MEIIFSCPSDDRSIPLKVITERTKLSIEDVEYPLMKSLPVRLIEGIIDQVEGTIYVSWAQPRVLGIPQIKSLRDRLDNWMGKRHNTWLSFEAETSDFVAS</sequence>
<dbReference type="GO" id="GO:0005198">
    <property type="term" value="F:structural molecule activity"/>
    <property type="evidence" value="ECO:0007669"/>
    <property type="project" value="TreeGrafter"/>
</dbReference>